<dbReference type="Proteomes" id="UP001187192">
    <property type="component" value="Unassembled WGS sequence"/>
</dbReference>
<keyword evidence="2" id="KW-1185">Reference proteome</keyword>
<proteinExistence type="predicted"/>
<evidence type="ECO:0000313" key="1">
    <source>
        <dbReference type="EMBL" id="GMN49939.1"/>
    </source>
</evidence>
<protein>
    <submittedName>
        <fullName evidence="1">Uncharacterized protein</fullName>
    </submittedName>
</protein>
<organism evidence="1 2">
    <name type="scientific">Ficus carica</name>
    <name type="common">Common fig</name>
    <dbReference type="NCBI Taxonomy" id="3494"/>
    <lineage>
        <taxon>Eukaryota</taxon>
        <taxon>Viridiplantae</taxon>
        <taxon>Streptophyta</taxon>
        <taxon>Embryophyta</taxon>
        <taxon>Tracheophyta</taxon>
        <taxon>Spermatophyta</taxon>
        <taxon>Magnoliopsida</taxon>
        <taxon>eudicotyledons</taxon>
        <taxon>Gunneridae</taxon>
        <taxon>Pentapetalae</taxon>
        <taxon>rosids</taxon>
        <taxon>fabids</taxon>
        <taxon>Rosales</taxon>
        <taxon>Moraceae</taxon>
        <taxon>Ficeae</taxon>
        <taxon>Ficus</taxon>
    </lineage>
</organism>
<evidence type="ECO:0000313" key="2">
    <source>
        <dbReference type="Proteomes" id="UP001187192"/>
    </source>
</evidence>
<sequence>MGCLQWGKVLGGVDPLVSSTTWLKIATSGLPFLLGWISPEKKKPSS</sequence>
<comment type="caution">
    <text evidence="1">The sequence shown here is derived from an EMBL/GenBank/DDBJ whole genome shotgun (WGS) entry which is preliminary data.</text>
</comment>
<dbReference type="AlphaFoldDB" id="A0AA88ACD7"/>
<dbReference type="EMBL" id="BTGU01000032">
    <property type="protein sequence ID" value="GMN49939.1"/>
    <property type="molecule type" value="Genomic_DNA"/>
</dbReference>
<name>A0AA88ACD7_FICCA</name>
<reference evidence="1" key="1">
    <citation type="submission" date="2023-07" db="EMBL/GenBank/DDBJ databases">
        <title>draft genome sequence of fig (Ficus carica).</title>
        <authorList>
            <person name="Takahashi T."/>
            <person name="Nishimura K."/>
        </authorList>
    </citation>
    <scope>NUCLEOTIDE SEQUENCE</scope>
</reference>
<accession>A0AA88ACD7</accession>
<gene>
    <name evidence="1" type="ORF">TIFTF001_019092</name>
</gene>